<dbReference type="InterPro" id="IPR018511">
    <property type="entry name" value="Hemolysin-typ_Ca-bd_CS"/>
</dbReference>
<dbReference type="EMBL" id="JACHOP010000001">
    <property type="protein sequence ID" value="MBB5755520.1"/>
    <property type="molecule type" value="Genomic_DNA"/>
</dbReference>
<evidence type="ECO:0000313" key="3">
    <source>
        <dbReference type="EMBL" id="MBB5755520.1"/>
    </source>
</evidence>
<evidence type="ECO:0000256" key="1">
    <source>
        <dbReference type="ARBA" id="ARBA00004613"/>
    </source>
</evidence>
<dbReference type="Proteomes" id="UP000583454">
    <property type="component" value="Unassembled WGS sequence"/>
</dbReference>
<name>A0A840ZE10_9HYPH</name>
<protein>
    <submittedName>
        <fullName evidence="3">Ca2+-binding RTX toxin-like protein</fullName>
    </submittedName>
</protein>
<comment type="subcellular location">
    <subcellularLocation>
        <location evidence="1">Secreted</location>
    </subcellularLocation>
</comment>
<comment type="caution">
    <text evidence="3">The sequence shown here is derived from an EMBL/GenBank/DDBJ whole genome shotgun (WGS) entry which is preliminary data.</text>
</comment>
<dbReference type="PANTHER" id="PTHR38340">
    <property type="entry name" value="S-LAYER PROTEIN"/>
    <property type="match status" value="1"/>
</dbReference>
<keyword evidence="4" id="KW-1185">Reference proteome</keyword>
<dbReference type="SUPFAM" id="SSF51120">
    <property type="entry name" value="beta-Roll"/>
    <property type="match status" value="3"/>
</dbReference>
<reference evidence="3 4" key="1">
    <citation type="submission" date="2020-08" db="EMBL/GenBank/DDBJ databases">
        <title>Genomic Encyclopedia of Type Strains, Phase IV (KMG-IV): sequencing the most valuable type-strain genomes for metagenomic binning, comparative biology and taxonomic classification.</title>
        <authorList>
            <person name="Goeker M."/>
        </authorList>
    </citation>
    <scope>NUCLEOTIDE SEQUENCE [LARGE SCALE GENOMIC DNA]</scope>
    <source>
        <strain evidence="3 4">DSM 2163</strain>
    </source>
</reference>
<dbReference type="InterPro" id="IPR050557">
    <property type="entry name" value="RTX_toxin/Mannuronan_C5-epim"/>
</dbReference>
<dbReference type="PROSITE" id="PS00330">
    <property type="entry name" value="HEMOLYSIN_CALCIUM"/>
    <property type="match status" value="2"/>
</dbReference>
<dbReference type="PANTHER" id="PTHR38340:SF1">
    <property type="entry name" value="S-LAYER PROTEIN"/>
    <property type="match status" value="1"/>
</dbReference>
<gene>
    <name evidence="3" type="ORF">HNR00_000209</name>
</gene>
<evidence type="ECO:0000256" key="2">
    <source>
        <dbReference type="ARBA" id="ARBA00022525"/>
    </source>
</evidence>
<dbReference type="InterPro" id="IPR011049">
    <property type="entry name" value="Serralysin-like_metalloprot_C"/>
</dbReference>
<proteinExistence type="predicted"/>
<dbReference type="AlphaFoldDB" id="A0A840ZE10"/>
<dbReference type="Gene3D" id="2.150.10.10">
    <property type="entry name" value="Serralysin-like metalloprotease, C-terminal"/>
    <property type="match status" value="3"/>
</dbReference>
<accession>A0A840ZE10</accession>
<dbReference type="Pfam" id="PF00353">
    <property type="entry name" value="HemolysinCabind"/>
    <property type="match status" value="3"/>
</dbReference>
<organism evidence="3 4">
    <name type="scientific">Methylorubrum rhodinum</name>
    <dbReference type="NCBI Taxonomy" id="29428"/>
    <lineage>
        <taxon>Bacteria</taxon>
        <taxon>Pseudomonadati</taxon>
        <taxon>Pseudomonadota</taxon>
        <taxon>Alphaproteobacteria</taxon>
        <taxon>Hyphomicrobiales</taxon>
        <taxon>Methylobacteriaceae</taxon>
        <taxon>Methylorubrum</taxon>
    </lineage>
</organism>
<dbReference type="RefSeq" id="WP_183563453.1">
    <property type="nucleotide sequence ID" value="NZ_JACHOP010000001.1"/>
</dbReference>
<dbReference type="GO" id="GO:0005509">
    <property type="term" value="F:calcium ion binding"/>
    <property type="evidence" value="ECO:0007669"/>
    <property type="project" value="InterPro"/>
</dbReference>
<evidence type="ECO:0000313" key="4">
    <source>
        <dbReference type="Proteomes" id="UP000583454"/>
    </source>
</evidence>
<dbReference type="PRINTS" id="PR00313">
    <property type="entry name" value="CABNDNGRPT"/>
</dbReference>
<keyword evidence="2" id="KW-0964">Secreted</keyword>
<sequence>MSINLVNVGDPLDTRAYLSSSGVDVVVPLKDGGYTMVVREAPIGFTSWPNDAPKNYLVTVGANGVPVGKPILLGEINNNGVRISDIEIKAAKALADGSLLVSVSSDYGRTASLGTVSKSGAIETFYSAPLLNEDGGTAYPSSGNVAFGKDNTIALARIASDNTGLYRTVDILSPDRKLVASVAIDRNVKADVNGSTEVTALADGRFLVTWVEEAAKTTVVKAQVVTKQGKLDGSAFVAARVDDLGTPGVTQIEHEVAALADGGFAITLESSESYYDPKDPKASMAVRGSIEGKVWIRTESGALKAGPSHVTVAKADAKSDGTFLKGLAGLSDGRYIEIIKEQFTTAAGGAESTLKGYVYDSAGDATGEVVDFLYASSAAGRLTASNAVTALADGRFLMTFRNSLAFQGPDHGTIQAYGLSTAGFVTVKGATAGADVLKGSATLNLAESIDGADGDDRLSGFGGNDRLFGGRGRDVLDGGKGADRMEGGKDSDTYIVDHFGDIVIEASRSGVDTVRSSVSYGLTANVENLTLTGTKAIDGHGNALNNVLVGNAAANELIGFGGSDVMQGGAGNDTYYVDDAGDRVFEKSGEGTDTVKTRVSYTLTEDQSIDVLKTDFVDADAKLTLIGNNRSNVIEGHRGSDIINGKAGSDILSGGDDSYIRDVFVFDTTLGKYNIDRITDFSTGWFNADMIQLDDAIFKGLAKGELAASAFKNTARGSIDADDRILYNENTGALSYDADGSGKAKAVQFAVLGEVGATTHPELMSYQIFVV</sequence>
<dbReference type="GO" id="GO:0005576">
    <property type="term" value="C:extracellular region"/>
    <property type="evidence" value="ECO:0007669"/>
    <property type="project" value="UniProtKB-SubCell"/>
</dbReference>
<dbReference type="InterPro" id="IPR001343">
    <property type="entry name" value="Hemolysn_Ca-bd"/>
</dbReference>